<dbReference type="FunCoup" id="E1ZD31">
    <property type="interactions" value="1577"/>
</dbReference>
<feature type="binding site" evidence="8">
    <location>
        <position position="281"/>
    </location>
    <ligand>
        <name>IMP</name>
        <dbReference type="ChEBI" id="CHEBI:58053"/>
    </ligand>
</feature>
<feature type="active site" description="Proton donor" evidence="8">
    <location>
        <position position="103"/>
    </location>
</feature>
<comment type="subcellular location">
    <subcellularLocation>
        <location evidence="8">Plastid</location>
        <location evidence="8">Chloroplast</location>
    </subcellularLocation>
</comment>
<keyword evidence="3 8" id="KW-0479">Metal-binding</keyword>
<dbReference type="PANTHER" id="PTHR11846">
    <property type="entry name" value="ADENYLOSUCCINATE SYNTHETASE"/>
    <property type="match status" value="1"/>
</dbReference>
<organism evidence="12">
    <name type="scientific">Chlorella variabilis</name>
    <name type="common">Green alga</name>
    <dbReference type="NCBI Taxonomy" id="554065"/>
    <lineage>
        <taxon>Eukaryota</taxon>
        <taxon>Viridiplantae</taxon>
        <taxon>Chlorophyta</taxon>
        <taxon>core chlorophytes</taxon>
        <taxon>Trebouxiophyceae</taxon>
        <taxon>Chlorellales</taxon>
        <taxon>Chlorellaceae</taxon>
        <taxon>Chlorella clade</taxon>
        <taxon>Chlorella</taxon>
    </lineage>
</organism>
<evidence type="ECO:0000256" key="3">
    <source>
        <dbReference type="ARBA" id="ARBA00022723"/>
    </source>
</evidence>
<feature type="binding site" evidence="8">
    <location>
        <begin position="356"/>
        <end position="362"/>
    </location>
    <ligand>
        <name>substrate</name>
    </ligand>
</feature>
<accession>E1ZD31</accession>
<dbReference type="InterPro" id="IPR033128">
    <property type="entry name" value="Adenylosuccin_syn_Lys_AS"/>
</dbReference>
<evidence type="ECO:0000256" key="9">
    <source>
        <dbReference type="PROSITE-ProRule" id="PRU10134"/>
    </source>
</evidence>
<dbReference type="STRING" id="554065.E1ZD31"/>
<dbReference type="Gene3D" id="1.10.300.10">
    <property type="entry name" value="Adenylosuccinate Synthetase, subunit A, domain 2"/>
    <property type="match status" value="1"/>
</dbReference>
<keyword evidence="2 8" id="KW-0436">Ligase</keyword>
<feature type="active site" description="Proton acceptor" evidence="8">
    <location>
        <position position="75"/>
    </location>
</feature>
<feature type="binding site" evidence="8">
    <location>
        <position position="190"/>
    </location>
    <ligand>
        <name>IMP</name>
        <dbReference type="ChEBI" id="CHEBI:58053"/>
    </ligand>
</feature>
<dbReference type="EC" id="6.3.4.4" evidence="8"/>
<keyword evidence="12" id="KW-1185">Reference proteome</keyword>
<dbReference type="PROSITE" id="PS00513">
    <property type="entry name" value="ADENYLOSUCCIN_SYN_2"/>
    <property type="match status" value="1"/>
</dbReference>
<dbReference type="AlphaFoldDB" id="E1ZD31"/>
<feature type="binding site" evidence="8">
    <location>
        <begin position="471"/>
        <end position="473"/>
    </location>
    <ligand>
        <name>GTP</name>
        <dbReference type="ChEBI" id="CHEBI:37565"/>
    </ligand>
</feature>
<keyword evidence="6 8" id="KW-0460">Magnesium</keyword>
<dbReference type="NCBIfam" id="NF002223">
    <property type="entry name" value="PRK01117.1"/>
    <property type="match status" value="1"/>
</dbReference>
<evidence type="ECO:0000256" key="7">
    <source>
        <dbReference type="ARBA" id="ARBA00023134"/>
    </source>
</evidence>
<keyword evidence="4 8" id="KW-0547">Nucleotide-binding</keyword>
<dbReference type="InterPro" id="IPR018220">
    <property type="entry name" value="Adenylosuccin_syn_GTP-bd"/>
</dbReference>
<name>E1ZD31_CHLVA</name>
<evidence type="ECO:0000256" key="8">
    <source>
        <dbReference type="HAMAP-Rule" id="MF_03125"/>
    </source>
</evidence>
<feature type="binding site" evidence="8">
    <location>
        <position position="204"/>
    </location>
    <ligand>
        <name>IMP</name>
        <dbReference type="ChEBI" id="CHEBI:58053"/>
        <note>ligand shared between dimeric partners</note>
    </ligand>
</feature>
<evidence type="ECO:0000256" key="10">
    <source>
        <dbReference type="RuleBase" id="RU000520"/>
    </source>
</evidence>
<feature type="binding site" evidence="8">
    <location>
        <position position="296"/>
    </location>
    <ligand>
        <name>IMP</name>
        <dbReference type="ChEBI" id="CHEBI:58053"/>
    </ligand>
</feature>
<evidence type="ECO:0000313" key="11">
    <source>
        <dbReference type="EMBL" id="EFN56347.1"/>
    </source>
</evidence>
<evidence type="ECO:0000256" key="4">
    <source>
        <dbReference type="ARBA" id="ARBA00022741"/>
    </source>
</evidence>
<dbReference type="SUPFAM" id="SSF52540">
    <property type="entry name" value="P-loop containing nucleoside triphosphate hydrolases"/>
    <property type="match status" value="1"/>
</dbReference>
<dbReference type="KEGG" id="cvr:CHLNCDRAFT_35084"/>
<dbReference type="SMART" id="SM00788">
    <property type="entry name" value="Adenylsucc_synt"/>
    <property type="match status" value="1"/>
</dbReference>
<dbReference type="Pfam" id="PF00709">
    <property type="entry name" value="Adenylsucc_synt"/>
    <property type="match status" value="1"/>
</dbReference>
<feature type="binding site" evidence="8">
    <location>
        <begin position="100"/>
        <end position="103"/>
    </location>
    <ligand>
        <name>IMP</name>
        <dbReference type="ChEBI" id="CHEBI:58053"/>
    </ligand>
</feature>
<evidence type="ECO:0000256" key="6">
    <source>
        <dbReference type="ARBA" id="ARBA00022842"/>
    </source>
</evidence>
<sequence>MHAGPGVLRPRHLAACASPVPLVHPAACQQQRARRTRAAAPLRCQAAAPAVAAAPRPEGKFEPQVCVVLGTQWGDEGKGKLVDILAQEYEIVARAQGGANAGHTIYDSEGNKYKLHLIPSGILNPKATCVIGNGVVVHLPGLFEEIRGMKQRGVSVEGRLLISDRAHMLFDLHKEIDGAREAELAGIGTTKRGIGPAYSSKATRNGVRVGDLKRPEAFADKLRKLAQDGYKRFEGFEYDVEGDIKAYQEMAATVAPFISDTVYQINEWYDEGRKILIEGANATMLDIDFGTYPYVTSSNPSIGGVLTGLGVAPNKLGAVIGVAKAYTTRVGAGPYPTEIFGELADELREVGAEYGTTTGRPRRIGWLDMVALKFASRINGLTHINLTKLDVLSDLEEIKVGVAYRQPDGQLLHTVPEDLDLLEQCEVVYETLPGWKQDISKVRTWEDLPENARSYVRWVEQAVGVHCKWIGVGPGRDAIVMKPLEVPVAAAR</sequence>
<proteinExistence type="inferred from homology"/>
<dbReference type="UniPathway" id="UPA00075">
    <property type="reaction ID" value="UER00335"/>
</dbReference>
<dbReference type="InParanoid" id="E1ZD31"/>
<dbReference type="CDD" id="cd03108">
    <property type="entry name" value="AdSS"/>
    <property type="match status" value="1"/>
</dbReference>
<dbReference type="FunFam" id="1.10.300.10:FF:000001">
    <property type="entry name" value="Adenylosuccinate synthetase"/>
    <property type="match status" value="1"/>
</dbReference>
<dbReference type="RefSeq" id="XP_005848449.1">
    <property type="nucleotide sequence ID" value="XM_005848387.1"/>
</dbReference>
<dbReference type="HAMAP" id="MF_00011">
    <property type="entry name" value="Adenylosucc_synth"/>
    <property type="match status" value="1"/>
</dbReference>
<evidence type="ECO:0000256" key="2">
    <source>
        <dbReference type="ARBA" id="ARBA00022598"/>
    </source>
</evidence>
<feature type="binding site" evidence="8">
    <location>
        <begin position="75"/>
        <end position="78"/>
    </location>
    <ligand>
        <name>IMP</name>
        <dbReference type="ChEBI" id="CHEBI:58053"/>
    </ligand>
</feature>
<evidence type="ECO:0000256" key="1">
    <source>
        <dbReference type="ARBA" id="ARBA00011738"/>
    </source>
</evidence>
<feature type="binding site" evidence="8">
    <location>
        <begin position="74"/>
        <end position="80"/>
    </location>
    <ligand>
        <name>GTP</name>
        <dbReference type="ChEBI" id="CHEBI:37565"/>
    </ligand>
</feature>
<dbReference type="Gene3D" id="3.90.170.10">
    <property type="entry name" value="Adenylosuccinate Synthetase, subunit A, domain 3"/>
    <property type="match status" value="1"/>
</dbReference>
<reference evidence="11 12" key="1">
    <citation type="journal article" date="2010" name="Plant Cell">
        <title>The Chlorella variabilis NC64A genome reveals adaptation to photosymbiosis, coevolution with viruses, and cryptic sex.</title>
        <authorList>
            <person name="Blanc G."/>
            <person name="Duncan G."/>
            <person name="Agarkova I."/>
            <person name="Borodovsky M."/>
            <person name="Gurnon J."/>
            <person name="Kuo A."/>
            <person name="Lindquist E."/>
            <person name="Lucas S."/>
            <person name="Pangilinan J."/>
            <person name="Polle J."/>
            <person name="Salamov A."/>
            <person name="Terry A."/>
            <person name="Yamada T."/>
            <person name="Dunigan D.D."/>
            <person name="Grigoriev I.V."/>
            <person name="Claverie J.M."/>
            <person name="Van Etten J.L."/>
        </authorList>
    </citation>
    <scope>NUCLEOTIDE SEQUENCE [LARGE SCALE GENOMIC DNA]</scope>
    <source>
        <strain evidence="11 12">NC64A</strain>
    </source>
</reference>
<keyword evidence="8" id="KW-0934">Plastid</keyword>
<dbReference type="Gene3D" id="3.40.440.10">
    <property type="entry name" value="Adenylosuccinate Synthetase, subunit A, domain 1"/>
    <property type="match status" value="1"/>
</dbReference>
<feature type="binding site" evidence="8">
    <location>
        <begin position="102"/>
        <end position="104"/>
    </location>
    <ligand>
        <name>GTP</name>
        <dbReference type="ChEBI" id="CHEBI:37565"/>
    </ligand>
</feature>
<feature type="binding site" evidence="8">
    <location>
        <position position="362"/>
    </location>
    <ligand>
        <name>GTP</name>
        <dbReference type="ChEBI" id="CHEBI:37565"/>
    </ligand>
</feature>
<comment type="function">
    <text evidence="10">Plays an important role in the de novo pathway of purine nucleotide biosynthesis.</text>
</comment>
<comment type="pathway">
    <text evidence="8 10">Purine metabolism; AMP biosynthesis via de novo pathway; AMP from IMP: step 1/2.</text>
</comment>
<dbReference type="PANTHER" id="PTHR11846:SF0">
    <property type="entry name" value="ADENYLOSUCCINATE SYNTHETASE"/>
    <property type="match status" value="1"/>
</dbReference>
<dbReference type="GO" id="GO:0044208">
    <property type="term" value="P:'de novo' AMP biosynthetic process"/>
    <property type="evidence" value="ECO:0007669"/>
    <property type="project" value="UniProtKB-UniRule"/>
</dbReference>
<keyword evidence="8" id="KW-0150">Chloroplast</keyword>
<dbReference type="GO" id="GO:0005525">
    <property type="term" value="F:GTP binding"/>
    <property type="evidence" value="ECO:0007669"/>
    <property type="project" value="UniProtKB-UniRule"/>
</dbReference>
<comment type="catalytic activity">
    <reaction evidence="8 10">
        <text>IMP + L-aspartate + GTP = N(6)-(1,2-dicarboxyethyl)-AMP + GDP + phosphate + 2 H(+)</text>
        <dbReference type="Rhea" id="RHEA:15753"/>
        <dbReference type="ChEBI" id="CHEBI:15378"/>
        <dbReference type="ChEBI" id="CHEBI:29991"/>
        <dbReference type="ChEBI" id="CHEBI:37565"/>
        <dbReference type="ChEBI" id="CHEBI:43474"/>
        <dbReference type="ChEBI" id="CHEBI:57567"/>
        <dbReference type="ChEBI" id="CHEBI:58053"/>
        <dbReference type="ChEBI" id="CHEBI:58189"/>
        <dbReference type="EC" id="6.3.4.4"/>
    </reaction>
</comment>
<gene>
    <name evidence="8" type="primary">PURA</name>
    <name evidence="11" type="ORF">CHLNCDRAFT_35084</name>
</gene>
<dbReference type="GO" id="GO:0000287">
    <property type="term" value="F:magnesium ion binding"/>
    <property type="evidence" value="ECO:0007669"/>
    <property type="project" value="UniProtKB-UniRule"/>
</dbReference>
<dbReference type="NCBIfam" id="TIGR00184">
    <property type="entry name" value="purA"/>
    <property type="match status" value="1"/>
</dbReference>
<dbReference type="GeneID" id="17355585"/>
<dbReference type="FunFam" id="3.90.170.10:FF:000001">
    <property type="entry name" value="Adenylosuccinate synthetase"/>
    <property type="match status" value="1"/>
</dbReference>
<evidence type="ECO:0000313" key="12">
    <source>
        <dbReference type="Proteomes" id="UP000008141"/>
    </source>
</evidence>
<comment type="similarity">
    <text evidence="8 10">Belongs to the adenylosuccinate synthetase family.</text>
</comment>
<dbReference type="eggNOG" id="KOG1355">
    <property type="taxonomic scope" value="Eukaryota"/>
</dbReference>
<dbReference type="PROSITE" id="PS01266">
    <property type="entry name" value="ADENYLOSUCCIN_SYN_1"/>
    <property type="match status" value="1"/>
</dbReference>
<dbReference type="Proteomes" id="UP000008141">
    <property type="component" value="Unassembled WGS sequence"/>
</dbReference>
<feature type="active site" evidence="9">
    <location>
        <position position="201"/>
    </location>
</feature>
<evidence type="ECO:0000256" key="5">
    <source>
        <dbReference type="ARBA" id="ARBA00022755"/>
    </source>
</evidence>
<comment type="subunit">
    <text evidence="1 8">Homodimer.</text>
</comment>
<comment type="cofactor">
    <cofactor evidence="8">
        <name>Mg(2+)</name>
        <dbReference type="ChEBI" id="CHEBI:18420"/>
    </cofactor>
    <text evidence="8">Binds 1 Mg(2+) ion per subunit.</text>
</comment>
<keyword evidence="7 8" id="KW-0342">GTP-binding</keyword>
<dbReference type="OMA" id="FHHAKPI"/>
<dbReference type="GO" id="GO:0004019">
    <property type="term" value="F:adenylosuccinate synthase activity"/>
    <property type="evidence" value="ECO:0007669"/>
    <property type="project" value="UniProtKB-UniRule"/>
</dbReference>
<dbReference type="InterPro" id="IPR042110">
    <property type="entry name" value="Adenylosuccinate_synth_dom2"/>
</dbReference>
<dbReference type="InterPro" id="IPR042109">
    <property type="entry name" value="Adenylosuccinate_synth_dom1"/>
</dbReference>
<dbReference type="InterPro" id="IPR001114">
    <property type="entry name" value="Adenylosuccinate_synthetase"/>
</dbReference>
<dbReference type="GO" id="GO:0009507">
    <property type="term" value="C:chloroplast"/>
    <property type="evidence" value="ECO:0007669"/>
    <property type="project" value="UniProtKB-SubCell"/>
</dbReference>
<feature type="binding site" evidence="8">
    <location>
        <position position="75"/>
    </location>
    <ligand>
        <name>Mg(2+)</name>
        <dbReference type="ChEBI" id="CHEBI:18420"/>
    </ligand>
</feature>
<keyword evidence="5 8" id="KW-0658">Purine biosynthesis</keyword>
<feature type="binding site" evidence="8">
    <location>
        <position position="360"/>
    </location>
    <ligand>
        <name>IMP</name>
        <dbReference type="ChEBI" id="CHEBI:58053"/>
    </ligand>
</feature>
<dbReference type="InterPro" id="IPR027417">
    <property type="entry name" value="P-loop_NTPase"/>
</dbReference>
<comment type="function">
    <text evidence="8">Plays an important role in the de novo pathway and in the salvage pathway of purine nucleotide biosynthesis. Catalyzes the first commited step in the biosynthesis of AMP from IMP.</text>
</comment>
<feature type="binding site" evidence="8">
    <location>
        <position position="102"/>
    </location>
    <ligand>
        <name>Mg(2+)</name>
        <dbReference type="ChEBI" id="CHEBI:18420"/>
    </ligand>
</feature>
<dbReference type="GO" id="GO:0046040">
    <property type="term" value="P:IMP metabolic process"/>
    <property type="evidence" value="ECO:0007669"/>
    <property type="project" value="TreeGrafter"/>
</dbReference>
<dbReference type="InterPro" id="IPR042111">
    <property type="entry name" value="Adenylosuccinate_synth_dom3"/>
</dbReference>
<dbReference type="OrthoDB" id="10265645at2759"/>
<dbReference type="EMBL" id="GL433842">
    <property type="protein sequence ID" value="EFN56347.1"/>
    <property type="molecule type" value="Genomic_DNA"/>
</dbReference>
<feature type="binding site" evidence="8">
    <location>
        <begin position="388"/>
        <end position="390"/>
    </location>
    <ligand>
        <name>GTP</name>
        <dbReference type="ChEBI" id="CHEBI:37565"/>
    </ligand>
</feature>
<protein>
    <recommendedName>
        <fullName evidence="8">Adenylosuccinate synthetase, chloroplastic</fullName>
        <shortName evidence="8">AMPSase</shortName>
        <shortName evidence="8">AdSS</shortName>
        <ecNumber evidence="8">6.3.4.4</ecNumber>
    </recommendedName>
    <alternativeName>
        <fullName evidence="8">IMP--aspartate ligase</fullName>
    </alternativeName>
</protein>